<feature type="domain" description="RNA-binding S4" evidence="4">
    <location>
        <begin position="6"/>
        <end position="67"/>
    </location>
</feature>
<dbReference type="GO" id="GO:0003723">
    <property type="term" value="F:RNA binding"/>
    <property type="evidence" value="ECO:0007669"/>
    <property type="project" value="UniProtKB-KW"/>
</dbReference>
<evidence type="ECO:0000313" key="6">
    <source>
        <dbReference type="Proteomes" id="UP000184295"/>
    </source>
</evidence>
<dbReference type="Proteomes" id="UP000184295">
    <property type="component" value="Unassembled WGS sequence"/>
</dbReference>
<dbReference type="EMBL" id="FQUL01000036">
    <property type="protein sequence ID" value="SHE90762.1"/>
    <property type="molecule type" value="Genomic_DNA"/>
</dbReference>
<evidence type="ECO:0000256" key="2">
    <source>
        <dbReference type="ARBA" id="ARBA00029460"/>
    </source>
</evidence>
<dbReference type="InterPro" id="IPR029063">
    <property type="entry name" value="SAM-dependent_MTases_sf"/>
</dbReference>
<evidence type="ECO:0000259" key="4">
    <source>
        <dbReference type="SMART" id="SM00363"/>
    </source>
</evidence>
<dbReference type="STRING" id="1121881.SAMN02745225_01967"/>
<evidence type="ECO:0000256" key="1">
    <source>
        <dbReference type="ARBA" id="ARBA00022884"/>
    </source>
</evidence>
<comment type="similarity">
    <text evidence="2">Belongs to the TlyA family.</text>
</comment>
<evidence type="ECO:0000313" key="5">
    <source>
        <dbReference type="EMBL" id="SHE90762.1"/>
    </source>
</evidence>
<dbReference type="AlphaFoldDB" id="A0A1M4XC48"/>
<dbReference type="PANTHER" id="PTHR32319">
    <property type="entry name" value="BACTERIAL HEMOLYSIN-LIKE PROTEIN"/>
    <property type="match status" value="1"/>
</dbReference>
<proteinExistence type="inferred from homology"/>
<gene>
    <name evidence="5" type="ORF">SAMN02745225_01967</name>
</gene>
<dbReference type="PROSITE" id="PS50889">
    <property type="entry name" value="S4"/>
    <property type="match status" value="1"/>
</dbReference>
<dbReference type="InterPro" id="IPR047048">
    <property type="entry name" value="TlyA"/>
</dbReference>
<keyword evidence="1 3" id="KW-0694">RNA-binding</keyword>
<dbReference type="SMART" id="SM00363">
    <property type="entry name" value="S4"/>
    <property type="match status" value="1"/>
</dbReference>
<dbReference type="GO" id="GO:0032259">
    <property type="term" value="P:methylation"/>
    <property type="evidence" value="ECO:0007669"/>
    <property type="project" value="UniProtKB-KW"/>
</dbReference>
<sequence>MTHARSRLDLHLVKTGTVDTREAAREAILEHRVLVNGAFATKPAQQVRSSDAVRLVEAKRFVSRAGLKLDNALREFDVSVEGLECLDVGLSTGGFSECLLRRGVKSVVGVDVGTHQVHERLLGFSNFSFHEQTDVREFAKTYSGRGFDLITCDVSFISITKLTHVLASLLREDYASLIVLIKPQFELDKIEVSRGKGVIKSSELWRKAIDLVVASFRSESLYLAKIAPAHPRGTSGNQEFLSIFTQMESTEVGVSEAIEKAVKRASDASTAKSKGELL</sequence>
<dbReference type="OrthoDB" id="9784736at2"/>
<dbReference type="PANTHER" id="PTHR32319:SF0">
    <property type="entry name" value="BACTERIAL HEMOLYSIN-LIKE PROTEIN"/>
    <property type="match status" value="1"/>
</dbReference>
<dbReference type="RefSeq" id="WP_072791915.1">
    <property type="nucleotide sequence ID" value="NZ_FQUL01000036.1"/>
</dbReference>
<dbReference type="Pfam" id="PF01728">
    <property type="entry name" value="FtsJ"/>
    <property type="match status" value="1"/>
</dbReference>
<organism evidence="5 6">
    <name type="scientific">Ferrithrix thermotolerans DSM 19514</name>
    <dbReference type="NCBI Taxonomy" id="1121881"/>
    <lineage>
        <taxon>Bacteria</taxon>
        <taxon>Bacillati</taxon>
        <taxon>Actinomycetota</taxon>
        <taxon>Acidimicrobiia</taxon>
        <taxon>Acidimicrobiales</taxon>
        <taxon>Acidimicrobiaceae</taxon>
        <taxon>Ferrithrix</taxon>
    </lineage>
</organism>
<keyword evidence="5" id="KW-0808">Transferase</keyword>
<name>A0A1M4XC48_9ACTN</name>
<protein>
    <submittedName>
        <fullName evidence="5">23S rRNA (Cytidine1920-2'-O)/16S rRNA (Cytidine1409-2'-O)-methyltransferase</fullName>
    </submittedName>
</protein>
<evidence type="ECO:0000256" key="3">
    <source>
        <dbReference type="PROSITE-ProRule" id="PRU00182"/>
    </source>
</evidence>
<dbReference type="Gene3D" id="3.10.290.10">
    <property type="entry name" value="RNA-binding S4 domain"/>
    <property type="match status" value="1"/>
</dbReference>
<dbReference type="CDD" id="cd02440">
    <property type="entry name" value="AdoMet_MTases"/>
    <property type="match status" value="1"/>
</dbReference>
<accession>A0A1M4XC48</accession>
<dbReference type="GO" id="GO:0008168">
    <property type="term" value="F:methyltransferase activity"/>
    <property type="evidence" value="ECO:0007669"/>
    <property type="project" value="UniProtKB-KW"/>
</dbReference>
<keyword evidence="5" id="KW-0489">Methyltransferase</keyword>
<keyword evidence="6" id="KW-1185">Reference proteome</keyword>
<dbReference type="InterPro" id="IPR002942">
    <property type="entry name" value="S4_RNA-bd"/>
</dbReference>
<dbReference type="Pfam" id="PF01479">
    <property type="entry name" value="S4"/>
    <property type="match status" value="1"/>
</dbReference>
<dbReference type="Gene3D" id="3.40.50.150">
    <property type="entry name" value="Vaccinia Virus protein VP39"/>
    <property type="match status" value="1"/>
</dbReference>
<dbReference type="CDD" id="cd00165">
    <property type="entry name" value="S4"/>
    <property type="match status" value="1"/>
</dbReference>
<dbReference type="InterPro" id="IPR036986">
    <property type="entry name" value="S4_RNA-bd_sf"/>
</dbReference>
<dbReference type="InterPro" id="IPR002877">
    <property type="entry name" value="RNA_MeTrfase_FtsJ_dom"/>
</dbReference>
<reference evidence="6" key="1">
    <citation type="submission" date="2016-11" db="EMBL/GenBank/DDBJ databases">
        <authorList>
            <person name="Varghese N."/>
            <person name="Submissions S."/>
        </authorList>
    </citation>
    <scope>NUCLEOTIDE SEQUENCE [LARGE SCALE GENOMIC DNA]</scope>
    <source>
        <strain evidence="6">DSM 19514</strain>
    </source>
</reference>
<dbReference type="SUPFAM" id="SSF53335">
    <property type="entry name" value="S-adenosyl-L-methionine-dependent methyltransferases"/>
    <property type="match status" value="1"/>
</dbReference>